<name>A0ABT3TE62_9GAMM</name>
<reference evidence="2" key="1">
    <citation type="submission" date="2019-02" db="EMBL/GenBank/DDBJ databases">
        <authorList>
            <person name="Li S.-H."/>
        </authorList>
    </citation>
    <scope>NUCLEOTIDE SEQUENCE</scope>
    <source>
        <strain evidence="2">IMCC14734</strain>
    </source>
</reference>
<accession>A0ABT3TE62</accession>
<protein>
    <recommendedName>
        <fullName evidence="4">Regulatory protein RecX</fullName>
    </recommendedName>
</protein>
<proteinExistence type="predicted"/>
<sequence length="70" mass="8132">MSDNQDEYSWGRRAQKSKEQNISQLIQKSREKQPCDADPVGLRKVLIQRTMERHGFTEEQALALLLAFGR</sequence>
<comment type="caution">
    <text evidence="2">The sequence shown here is derived from an EMBL/GenBank/DDBJ whole genome shotgun (WGS) entry which is preliminary data.</text>
</comment>
<evidence type="ECO:0008006" key="4">
    <source>
        <dbReference type="Google" id="ProtNLM"/>
    </source>
</evidence>
<dbReference type="RefSeq" id="WP_279244522.1">
    <property type="nucleotide sequence ID" value="NZ_SHNN01000001.1"/>
</dbReference>
<gene>
    <name evidence="2" type="ORF">EYC98_06600</name>
</gene>
<keyword evidence="3" id="KW-1185">Reference proteome</keyword>
<dbReference type="Proteomes" id="UP001143362">
    <property type="component" value="Unassembled WGS sequence"/>
</dbReference>
<feature type="region of interest" description="Disordered" evidence="1">
    <location>
        <begin position="1"/>
        <end position="37"/>
    </location>
</feature>
<organism evidence="2 3">
    <name type="scientific">Candidatus Litorirhabdus singularis</name>
    <dbReference type="NCBI Taxonomy" id="2518993"/>
    <lineage>
        <taxon>Bacteria</taxon>
        <taxon>Pseudomonadati</taxon>
        <taxon>Pseudomonadota</taxon>
        <taxon>Gammaproteobacteria</taxon>
        <taxon>Cellvibrionales</taxon>
        <taxon>Halieaceae</taxon>
        <taxon>Candidatus Litorirhabdus</taxon>
    </lineage>
</organism>
<evidence type="ECO:0000313" key="3">
    <source>
        <dbReference type="Proteomes" id="UP001143362"/>
    </source>
</evidence>
<evidence type="ECO:0000256" key="1">
    <source>
        <dbReference type="SAM" id="MobiDB-lite"/>
    </source>
</evidence>
<dbReference type="EMBL" id="SHNN01000001">
    <property type="protein sequence ID" value="MCX2980544.1"/>
    <property type="molecule type" value="Genomic_DNA"/>
</dbReference>
<evidence type="ECO:0000313" key="2">
    <source>
        <dbReference type="EMBL" id="MCX2980544.1"/>
    </source>
</evidence>